<name>A0A5J6N5S9_9PROT</name>
<evidence type="ECO:0000313" key="2">
    <source>
        <dbReference type="EMBL" id="QEX25278.1"/>
    </source>
</evidence>
<keyword evidence="3" id="KW-1185">Reference proteome</keyword>
<dbReference type="InterPro" id="IPR053145">
    <property type="entry name" value="AB_hydrolase_Est10"/>
</dbReference>
<dbReference type="PANTHER" id="PTHR43265:SF1">
    <property type="entry name" value="ESTERASE ESTD"/>
    <property type="match status" value="1"/>
</dbReference>
<dbReference type="EMBL" id="CP042582">
    <property type="protein sequence ID" value="QEX25278.1"/>
    <property type="molecule type" value="Genomic_DNA"/>
</dbReference>
<accession>A0A5J6N5S9</accession>
<dbReference type="Gene3D" id="3.40.50.1820">
    <property type="entry name" value="alpha/beta hydrolase"/>
    <property type="match status" value="1"/>
</dbReference>
<dbReference type="InterPro" id="IPR022742">
    <property type="entry name" value="Hydrolase_4"/>
</dbReference>
<keyword evidence="2" id="KW-0378">Hydrolase</keyword>
<dbReference type="GO" id="GO:0052689">
    <property type="term" value="F:carboxylic ester hydrolase activity"/>
    <property type="evidence" value="ECO:0007669"/>
    <property type="project" value="TreeGrafter"/>
</dbReference>
<dbReference type="RefSeq" id="WP_225309018.1">
    <property type="nucleotide sequence ID" value="NZ_CP042582.1"/>
</dbReference>
<dbReference type="PANTHER" id="PTHR43265">
    <property type="entry name" value="ESTERASE ESTD"/>
    <property type="match status" value="1"/>
</dbReference>
<dbReference type="InterPro" id="IPR029058">
    <property type="entry name" value="AB_hydrolase_fold"/>
</dbReference>
<dbReference type="Proteomes" id="UP000325797">
    <property type="component" value="Chromosome"/>
</dbReference>
<proteinExistence type="predicted"/>
<gene>
    <name evidence="2" type="ORF">FRZ61_52250</name>
</gene>
<organism evidence="2 3">
    <name type="scientific">Hypericibacter adhaerens</name>
    <dbReference type="NCBI Taxonomy" id="2602016"/>
    <lineage>
        <taxon>Bacteria</taxon>
        <taxon>Pseudomonadati</taxon>
        <taxon>Pseudomonadota</taxon>
        <taxon>Alphaproteobacteria</taxon>
        <taxon>Rhodospirillales</taxon>
        <taxon>Dongiaceae</taxon>
        <taxon>Hypericibacter</taxon>
    </lineage>
</organism>
<dbReference type="SUPFAM" id="SSF53474">
    <property type="entry name" value="alpha/beta-Hydrolases"/>
    <property type="match status" value="1"/>
</dbReference>
<dbReference type="KEGG" id="hadh:FRZ61_52250"/>
<sequence>MGLLPTSAGAWTETEVARDGLHGTLTMPDGSDPVPAVLILAGSGPVDRDGNLPGARNDSLKLLAQGLAERGIAALRIDKRGIGESRAAGIREEDLRVETYVADAVGWLDLLHAYRRIERLSLLGHSEGALVATLAAQQATVAGLILIAGVGEPAARLIERQLSAAGVPADLQAASRRIVDELERGRPVPEVPPALAALYRPSVQNYLMSWLPLDPARELAKTALPVLVIQGTADLQASVEDARRLAAARPDGELRLIEGMNHVLKDAPAERLPNLAIYDRPELPLSASLVPAIADFLDDR</sequence>
<reference evidence="2 3" key="1">
    <citation type="submission" date="2019-08" db="EMBL/GenBank/DDBJ databases">
        <title>Hyperibacter terrae gen. nov., sp. nov. and Hyperibacter viscosus sp. nov., two new members in the family Rhodospirillaceae isolated from the rhizosphere of Hypericum perforatum.</title>
        <authorList>
            <person name="Noviana Z."/>
        </authorList>
    </citation>
    <scope>NUCLEOTIDE SEQUENCE [LARGE SCALE GENOMIC DNA]</scope>
    <source>
        <strain evidence="2 3">R5959</strain>
    </source>
</reference>
<evidence type="ECO:0000259" key="1">
    <source>
        <dbReference type="Pfam" id="PF12146"/>
    </source>
</evidence>
<feature type="domain" description="Serine aminopeptidase S33" evidence="1">
    <location>
        <begin position="63"/>
        <end position="157"/>
    </location>
</feature>
<dbReference type="Pfam" id="PF12146">
    <property type="entry name" value="Hydrolase_4"/>
    <property type="match status" value="1"/>
</dbReference>
<protein>
    <submittedName>
        <fullName evidence="2">Alpha/beta hydrolase</fullName>
    </submittedName>
</protein>
<dbReference type="AlphaFoldDB" id="A0A5J6N5S9"/>
<evidence type="ECO:0000313" key="3">
    <source>
        <dbReference type="Proteomes" id="UP000325797"/>
    </source>
</evidence>